<dbReference type="EMBL" id="GIIL01007090">
    <property type="protein sequence ID" value="NOV50816.1"/>
    <property type="molecule type" value="Transcribed_RNA"/>
</dbReference>
<keyword evidence="1" id="KW-1133">Transmembrane helix</keyword>
<evidence type="ECO:0000313" key="2">
    <source>
        <dbReference type="EMBL" id="NOV50816.1"/>
    </source>
</evidence>
<sequence>MATCGGLLGLFVGFSIVGGFEFAYFFTIRLLFDKCSKESAKTVDMSSQNNMNHVITKDNATKYISAMKKRKVLKTIYNDFNY</sequence>
<protein>
    <submittedName>
        <fullName evidence="2">Putative secreted protein</fullName>
    </submittedName>
</protein>
<organism evidence="2">
    <name type="scientific">Xenopsylla cheopis</name>
    <name type="common">Oriental rat flea</name>
    <name type="synonym">Pulex cheopis</name>
    <dbReference type="NCBI Taxonomy" id="163159"/>
    <lineage>
        <taxon>Eukaryota</taxon>
        <taxon>Metazoa</taxon>
        <taxon>Ecdysozoa</taxon>
        <taxon>Arthropoda</taxon>
        <taxon>Hexapoda</taxon>
        <taxon>Insecta</taxon>
        <taxon>Pterygota</taxon>
        <taxon>Neoptera</taxon>
        <taxon>Endopterygota</taxon>
        <taxon>Siphonaptera</taxon>
        <taxon>Pulicidae</taxon>
        <taxon>Xenopsyllinae</taxon>
        <taxon>Xenopsylla</taxon>
    </lineage>
</organism>
<reference evidence="2" key="1">
    <citation type="submission" date="2020-03" db="EMBL/GenBank/DDBJ databases">
        <title>Transcriptomic Profiling of the Digestive Tract of the Rat Flea, Xenopsylla cheopis, Following Blood Feeding and Infection with Yersinia pestis.</title>
        <authorList>
            <person name="Bland D.M."/>
            <person name="Martens C.A."/>
            <person name="Virtaneva K."/>
            <person name="Kanakabandi K."/>
            <person name="Long D."/>
            <person name="Rosenke R."/>
            <person name="Saturday G.A."/>
            <person name="Hoyt F.H."/>
            <person name="Bruno D.P."/>
            <person name="Ribeiro J.M.C."/>
            <person name="Hinnebusch J."/>
        </authorList>
    </citation>
    <scope>NUCLEOTIDE SEQUENCE</scope>
</reference>
<feature type="transmembrane region" description="Helical" evidence="1">
    <location>
        <begin position="6"/>
        <end position="32"/>
    </location>
</feature>
<proteinExistence type="predicted"/>
<dbReference type="AlphaFoldDB" id="A0A6M2DWS8"/>
<keyword evidence="1" id="KW-0472">Membrane</keyword>
<name>A0A6M2DWS8_XENCH</name>
<evidence type="ECO:0000256" key="1">
    <source>
        <dbReference type="SAM" id="Phobius"/>
    </source>
</evidence>
<keyword evidence="1" id="KW-0812">Transmembrane</keyword>
<accession>A0A6M2DWS8</accession>